<reference evidence="11" key="1">
    <citation type="journal article" date="2014" name="Appl. Environ. Microbiol.">
        <title>Detection and genomic characterization of motility in Lactobacillus curvatus: confirmation of motility in a species outside the Lactobacillus salivarius clade.</title>
        <authorList>
            <person name="Cousin F.J."/>
            <person name="Lynch S.M."/>
            <person name="Harris H.M."/>
            <person name="McCann A."/>
            <person name="Lynch D.B."/>
            <person name="Neville B.A."/>
            <person name="Irisawa T."/>
            <person name="Okada S."/>
            <person name="Endo A."/>
            <person name="O'Toole P.W."/>
        </authorList>
    </citation>
    <scope>NUCLEOTIDE SEQUENCE</scope>
    <source>
        <strain evidence="11">DSM 18630</strain>
    </source>
</reference>
<dbReference type="PRINTS" id="PR01005">
    <property type="entry name" value="FLGHOOKAP1"/>
</dbReference>
<evidence type="ECO:0000256" key="2">
    <source>
        <dbReference type="ARBA" id="ARBA00004613"/>
    </source>
</evidence>
<dbReference type="InterPro" id="IPR010930">
    <property type="entry name" value="Flg_bb/hook_C_dom"/>
</dbReference>
<dbReference type="EMBL" id="KM886864">
    <property type="protein sequence ID" value="AJA33976.1"/>
    <property type="molecule type" value="Genomic_DNA"/>
</dbReference>
<dbReference type="Pfam" id="PF06429">
    <property type="entry name" value="Flg_bbr_C"/>
    <property type="match status" value="1"/>
</dbReference>
<keyword evidence="11" id="KW-0282">Flagellum</keyword>
<dbReference type="PROSITE" id="PS00588">
    <property type="entry name" value="FLAGELLA_BB_ROD"/>
    <property type="match status" value="1"/>
</dbReference>
<dbReference type="GO" id="GO:0009424">
    <property type="term" value="C:bacterial-type flagellum hook"/>
    <property type="evidence" value="ECO:0007669"/>
    <property type="project" value="UniProtKB-UniRule"/>
</dbReference>
<name>A0A0A7RFH5_9LACO</name>
<comment type="similarity">
    <text evidence="3 7">Belongs to the flagella basal body rod proteins family.</text>
</comment>
<feature type="domain" description="Flagellar basal-body/hook protein C-terminal" evidence="9">
    <location>
        <begin position="465"/>
        <end position="502"/>
    </location>
</feature>
<evidence type="ECO:0000259" key="9">
    <source>
        <dbReference type="Pfam" id="PF06429"/>
    </source>
</evidence>
<evidence type="ECO:0000256" key="3">
    <source>
        <dbReference type="ARBA" id="ARBA00009677"/>
    </source>
</evidence>
<dbReference type="InterPro" id="IPR019776">
    <property type="entry name" value="Flagellar_basal_body_rod_CS"/>
</dbReference>
<accession>A0A0A7RFH5</accession>
<evidence type="ECO:0000259" key="10">
    <source>
        <dbReference type="Pfam" id="PF22638"/>
    </source>
</evidence>
<dbReference type="Pfam" id="PF00460">
    <property type="entry name" value="Flg_bb_rod"/>
    <property type="match status" value="1"/>
</dbReference>
<proteinExistence type="inferred from homology"/>
<dbReference type="InterPro" id="IPR053927">
    <property type="entry name" value="FlgK_helical"/>
</dbReference>
<evidence type="ECO:0000256" key="5">
    <source>
        <dbReference type="ARBA" id="ARBA00022525"/>
    </source>
</evidence>
<feature type="domain" description="Flagellar hook-associated protein FlgK helical" evidence="10">
    <location>
        <begin position="95"/>
        <end position="340"/>
    </location>
</feature>
<dbReference type="GO" id="GO:0044780">
    <property type="term" value="P:bacterial-type flagellum assembly"/>
    <property type="evidence" value="ECO:0007669"/>
    <property type="project" value="InterPro"/>
</dbReference>
<evidence type="ECO:0000313" key="11">
    <source>
        <dbReference type="EMBL" id="AJA33976.1"/>
    </source>
</evidence>
<dbReference type="NCBIfam" id="TIGR02492">
    <property type="entry name" value="flgK_ends"/>
    <property type="match status" value="1"/>
</dbReference>
<gene>
    <name evidence="7 11" type="primary">flgK</name>
</gene>
<protein>
    <recommendedName>
        <fullName evidence="4 7">Flagellar hook-associated protein 1</fullName>
        <shortName evidence="7">HAP1</shortName>
    </recommendedName>
</protein>
<evidence type="ECO:0000256" key="7">
    <source>
        <dbReference type="RuleBase" id="RU362065"/>
    </source>
</evidence>
<dbReference type="AlphaFoldDB" id="A0A0A7RFH5"/>
<dbReference type="GO" id="GO:0005198">
    <property type="term" value="F:structural molecule activity"/>
    <property type="evidence" value="ECO:0007669"/>
    <property type="project" value="UniProtKB-UniRule"/>
</dbReference>
<comment type="subcellular location">
    <subcellularLocation>
        <location evidence="1 7">Bacterial flagellum</location>
    </subcellularLocation>
    <subcellularLocation>
        <location evidence="2 7">Secreted</location>
    </subcellularLocation>
</comment>
<evidence type="ECO:0000256" key="4">
    <source>
        <dbReference type="ARBA" id="ARBA00016244"/>
    </source>
</evidence>
<dbReference type="InterPro" id="IPR001444">
    <property type="entry name" value="Flag_bb_rod_N"/>
</dbReference>
<organism evidence="11">
    <name type="scientific">Liquorilactobacillus ghanensis</name>
    <dbReference type="NCBI Taxonomy" id="399370"/>
    <lineage>
        <taxon>Bacteria</taxon>
        <taxon>Bacillati</taxon>
        <taxon>Bacillota</taxon>
        <taxon>Bacilli</taxon>
        <taxon>Lactobacillales</taxon>
        <taxon>Lactobacillaceae</taxon>
        <taxon>Liquorilactobacillus</taxon>
    </lineage>
</organism>
<keyword evidence="6 7" id="KW-0975">Bacterial flagellum</keyword>
<evidence type="ECO:0000259" key="8">
    <source>
        <dbReference type="Pfam" id="PF00460"/>
    </source>
</evidence>
<feature type="domain" description="Flagellar basal body rod protein N-terminal" evidence="8">
    <location>
        <begin position="7"/>
        <end position="36"/>
    </location>
</feature>
<dbReference type="GO" id="GO:0005576">
    <property type="term" value="C:extracellular region"/>
    <property type="evidence" value="ECO:0007669"/>
    <property type="project" value="UniProtKB-SubCell"/>
</dbReference>
<keyword evidence="5 7" id="KW-0964">Secreted</keyword>
<dbReference type="PANTHER" id="PTHR30033:SF1">
    <property type="entry name" value="FLAGELLAR HOOK-ASSOCIATED PROTEIN 1"/>
    <property type="match status" value="1"/>
</dbReference>
<evidence type="ECO:0000256" key="6">
    <source>
        <dbReference type="ARBA" id="ARBA00023143"/>
    </source>
</evidence>
<dbReference type="InterPro" id="IPR002371">
    <property type="entry name" value="FlgK"/>
</dbReference>
<dbReference type="PANTHER" id="PTHR30033">
    <property type="entry name" value="FLAGELLAR HOOK-ASSOCIATED PROTEIN 1"/>
    <property type="match status" value="1"/>
</dbReference>
<sequence>MSLFGALNVGNTGMSANQIAMQTSGNNIANANTDGYSRQQVGTAEQPTIYQPGVGSLGTGVDVTGVNRVVDDFVRTQVRDANSKYQYYQEKSDKLGQLQDILNEPSDNGIVKQLSTLTTAWNTLANDPELGTAKSSVVQDAGSFADSVKEMAGNISDLSDNITSTLAKNALDFNSDVKQLQTLNQQIYNLSSVGQTPNDLLDQRDATLKNLSDIADVSTSFDSYGRVSINLGNQTILNGDTRNTLSVVTANTGGTATIAKDGDTVDGQQQVNDNYPTNTILLTQTDTDGNTSYSQLTVDNGTMGGLETAAGEVSQRMQELNDFAATIAKTVNMVYTNGQSSTSGFFEIGSNTDSYASQMTVNSALTADPDKLTVGTSGASGDNSIATAIVNLSNVKFDYPITDDQLNSYDKTTMTFASSASGKTYSDAFNNIVTKNAISKQQADNLSAAQNSVLNQLNNQDQTVSGVSVNEEITNVIAYQRGFEANARVISVISDMLDTLINKTGV</sequence>
<dbReference type="SUPFAM" id="SSF64518">
    <property type="entry name" value="Phase 1 flagellin"/>
    <property type="match status" value="1"/>
</dbReference>
<dbReference type="Pfam" id="PF22638">
    <property type="entry name" value="FlgK_D1"/>
    <property type="match status" value="1"/>
</dbReference>
<keyword evidence="11" id="KW-0966">Cell projection</keyword>
<evidence type="ECO:0000256" key="1">
    <source>
        <dbReference type="ARBA" id="ARBA00004365"/>
    </source>
</evidence>
<dbReference type="GeneID" id="98318880"/>
<keyword evidence="11" id="KW-0969">Cilium</keyword>